<reference evidence="2" key="1">
    <citation type="submission" date="2022-07" db="EMBL/GenBank/DDBJ databases">
        <authorList>
            <person name="Macas J."/>
            <person name="Novak P."/>
            <person name="Neumann P."/>
        </authorList>
    </citation>
    <scope>NUCLEOTIDE SEQUENCE</scope>
</reference>
<dbReference type="PANTHER" id="PTHR35277">
    <property type="entry name" value="OS09G0363700 PROTEIN"/>
    <property type="match status" value="1"/>
</dbReference>
<accession>A0AAV0EY46</accession>
<sequence>MAESARSEETCPNINEKAKKEVHHDKETHGRSGEIDENTSVDEIKGPNVFERAKEEFDAVVDAILPGKKKENAQTSLTKLRTHQLMKLRDRVCLSELRKKLRLLSEQFFMESDSSFRIWFLGTLIVTENVIINVFKS</sequence>
<evidence type="ECO:0000313" key="3">
    <source>
        <dbReference type="Proteomes" id="UP001152523"/>
    </source>
</evidence>
<dbReference type="Proteomes" id="UP001152523">
    <property type="component" value="Unassembled WGS sequence"/>
</dbReference>
<gene>
    <name evidence="2" type="ORF">CEPIT_LOCUS28893</name>
</gene>
<feature type="compositionally biased region" description="Basic and acidic residues" evidence="1">
    <location>
        <begin position="16"/>
        <end position="34"/>
    </location>
</feature>
<feature type="region of interest" description="Disordered" evidence="1">
    <location>
        <begin position="1"/>
        <end position="41"/>
    </location>
</feature>
<protein>
    <submittedName>
        <fullName evidence="2">Uncharacterized protein</fullName>
    </submittedName>
</protein>
<organism evidence="2 3">
    <name type="scientific">Cuscuta epithymum</name>
    <dbReference type="NCBI Taxonomy" id="186058"/>
    <lineage>
        <taxon>Eukaryota</taxon>
        <taxon>Viridiplantae</taxon>
        <taxon>Streptophyta</taxon>
        <taxon>Embryophyta</taxon>
        <taxon>Tracheophyta</taxon>
        <taxon>Spermatophyta</taxon>
        <taxon>Magnoliopsida</taxon>
        <taxon>eudicotyledons</taxon>
        <taxon>Gunneridae</taxon>
        <taxon>Pentapetalae</taxon>
        <taxon>asterids</taxon>
        <taxon>lamiids</taxon>
        <taxon>Solanales</taxon>
        <taxon>Convolvulaceae</taxon>
        <taxon>Cuscuteae</taxon>
        <taxon>Cuscuta</taxon>
        <taxon>Cuscuta subgen. Cuscuta</taxon>
    </lineage>
</organism>
<proteinExistence type="predicted"/>
<dbReference type="PANTHER" id="PTHR35277:SF10">
    <property type="entry name" value="OS09G0363700 PROTEIN"/>
    <property type="match status" value="1"/>
</dbReference>
<dbReference type="EMBL" id="CAMAPF010000949">
    <property type="protein sequence ID" value="CAH9128189.1"/>
    <property type="molecule type" value="Genomic_DNA"/>
</dbReference>
<evidence type="ECO:0000313" key="2">
    <source>
        <dbReference type="EMBL" id="CAH9128189.1"/>
    </source>
</evidence>
<dbReference type="AlphaFoldDB" id="A0AAV0EY46"/>
<keyword evidence="3" id="KW-1185">Reference proteome</keyword>
<name>A0AAV0EY46_9ASTE</name>
<comment type="caution">
    <text evidence="2">The sequence shown here is derived from an EMBL/GenBank/DDBJ whole genome shotgun (WGS) entry which is preliminary data.</text>
</comment>
<evidence type="ECO:0000256" key="1">
    <source>
        <dbReference type="SAM" id="MobiDB-lite"/>
    </source>
</evidence>